<dbReference type="InterPro" id="IPR013216">
    <property type="entry name" value="Methyltransf_11"/>
</dbReference>
<name>A0A8J3ZIA6_9ACTN</name>
<dbReference type="RefSeq" id="WP_204012877.1">
    <property type="nucleotide sequence ID" value="NZ_BOPG01000115.1"/>
</dbReference>
<keyword evidence="2" id="KW-0808">Transferase</keyword>
<dbReference type="CDD" id="cd02440">
    <property type="entry name" value="AdoMet_MTases"/>
    <property type="match status" value="1"/>
</dbReference>
<evidence type="ECO:0000313" key="3">
    <source>
        <dbReference type="Proteomes" id="UP000612585"/>
    </source>
</evidence>
<evidence type="ECO:0000259" key="1">
    <source>
        <dbReference type="Pfam" id="PF08241"/>
    </source>
</evidence>
<proteinExistence type="predicted"/>
<evidence type="ECO:0000313" key="2">
    <source>
        <dbReference type="EMBL" id="GIJ64394.1"/>
    </source>
</evidence>
<dbReference type="SUPFAM" id="SSF53335">
    <property type="entry name" value="S-adenosyl-L-methionine-dependent methyltransferases"/>
    <property type="match status" value="1"/>
</dbReference>
<dbReference type="Proteomes" id="UP000612585">
    <property type="component" value="Unassembled WGS sequence"/>
</dbReference>
<dbReference type="GO" id="GO:0032259">
    <property type="term" value="P:methylation"/>
    <property type="evidence" value="ECO:0007669"/>
    <property type="project" value="UniProtKB-KW"/>
</dbReference>
<dbReference type="InterPro" id="IPR029063">
    <property type="entry name" value="SAM-dependent_MTases_sf"/>
</dbReference>
<dbReference type="EMBL" id="BOPG01000115">
    <property type="protein sequence ID" value="GIJ64394.1"/>
    <property type="molecule type" value="Genomic_DNA"/>
</dbReference>
<keyword evidence="3" id="KW-1185">Reference proteome</keyword>
<gene>
    <name evidence="2" type="ORF">Vau01_119100</name>
</gene>
<dbReference type="Gene3D" id="3.40.50.150">
    <property type="entry name" value="Vaccinia Virus protein VP39"/>
    <property type="match status" value="1"/>
</dbReference>
<comment type="caution">
    <text evidence="2">The sequence shown here is derived from an EMBL/GenBank/DDBJ whole genome shotgun (WGS) entry which is preliminary data.</text>
</comment>
<feature type="domain" description="Methyltransferase type 11" evidence="1">
    <location>
        <begin position="52"/>
        <end position="146"/>
    </location>
</feature>
<reference evidence="2" key="1">
    <citation type="submission" date="2021-01" db="EMBL/GenBank/DDBJ databases">
        <title>Whole genome shotgun sequence of Virgisporangium aurantiacum NBRC 16421.</title>
        <authorList>
            <person name="Komaki H."/>
            <person name="Tamura T."/>
        </authorList>
    </citation>
    <scope>NUCLEOTIDE SEQUENCE</scope>
    <source>
        <strain evidence="2">NBRC 16421</strain>
    </source>
</reference>
<dbReference type="PANTHER" id="PTHR43591">
    <property type="entry name" value="METHYLTRANSFERASE"/>
    <property type="match status" value="1"/>
</dbReference>
<sequence length="274" mass="29413">MTTAPGQTAPDRYALDNAREGAAGMLDCLSAILDQSTMELLAPLVPLHARCLELGAGNGSIARWLGDIVGRNGRVVATDIKPELVRADVMSHPRVEVLQHDLRNHPLPTGPFDVVHARLLFAHLGDRDTLLPVVAEVLAPGGVLVIEEWGGAGPGQVLSSPWPETAELYQRYQQALMAMFAAAGNDPTWSTRVHEVMTAAGLGDVRTTVRARSWSGGTAGCQLPIEVSGQVRERLLEHSLDQEDLDVLRAQLTDPRVVLLGNLTWSIVGHKSAG</sequence>
<organism evidence="2 3">
    <name type="scientific">Virgisporangium aurantiacum</name>
    <dbReference type="NCBI Taxonomy" id="175570"/>
    <lineage>
        <taxon>Bacteria</taxon>
        <taxon>Bacillati</taxon>
        <taxon>Actinomycetota</taxon>
        <taxon>Actinomycetes</taxon>
        <taxon>Micromonosporales</taxon>
        <taxon>Micromonosporaceae</taxon>
        <taxon>Virgisporangium</taxon>
    </lineage>
</organism>
<dbReference type="GO" id="GO:0008757">
    <property type="term" value="F:S-adenosylmethionine-dependent methyltransferase activity"/>
    <property type="evidence" value="ECO:0007669"/>
    <property type="project" value="InterPro"/>
</dbReference>
<dbReference type="Pfam" id="PF08241">
    <property type="entry name" value="Methyltransf_11"/>
    <property type="match status" value="1"/>
</dbReference>
<accession>A0A8J3ZIA6</accession>
<protein>
    <submittedName>
        <fullName evidence="2">Methyltransferase</fullName>
    </submittedName>
</protein>
<keyword evidence="2" id="KW-0489">Methyltransferase</keyword>
<dbReference type="AlphaFoldDB" id="A0A8J3ZIA6"/>